<evidence type="ECO:0000313" key="17">
    <source>
        <dbReference type="Proteomes" id="UP000092508"/>
    </source>
</evidence>
<reference evidence="16 17" key="1">
    <citation type="submission" date="2016-06" db="EMBL/GenBank/DDBJ databases">
        <title>Draft genome of Moraxella atlantae CCUG 66109.</title>
        <authorList>
            <person name="Salva-Serra F."/>
            <person name="Engstrom-Jakobsson H."/>
            <person name="Thorell K."/>
            <person name="Gonzales-Siles L."/>
            <person name="Karlsson R."/>
            <person name="Boulund F."/>
            <person name="Engstrand L."/>
            <person name="Kristiansson E."/>
            <person name="Moore E."/>
        </authorList>
    </citation>
    <scope>NUCLEOTIDE SEQUENCE [LARGE SCALE GENOMIC DNA]</scope>
    <source>
        <strain evidence="16 17">CCUG 66109</strain>
    </source>
</reference>
<evidence type="ECO:0000313" key="16">
    <source>
        <dbReference type="EMBL" id="OBX75451.1"/>
    </source>
</evidence>
<dbReference type="GO" id="GO:0034417">
    <property type="term" value="F:bisphosphoglycerate 3-phosphatase activity"/>
    <property type="evidence" value="ECO:0007669"/>
    <property type="project" value="UniProtKB-EC"/>
</dbReference>
<dbReference type="PANTHER" id="PTHR20963:SF8">
    <property type="entry name" value="MULTIPLE INOSITOL POLYPHOSPHATE PHOSPHATASE 1"/>
    <property type="match status" value="1"/>
</dbReference>
<evidence type="ECO:0000256" key="14">
    <source>
        <dbReference type="SAM" id="MobiDB-lite"/>
    </source>
</evidence>
<evidence type="ECO:0000256" key="6">
    <source>
        <dbReference type="ARBA" id="ARBA00022729"/>
    </source>
</evidence>
<evidence type="ECO:0000256" key="12">
    <source>
        <dbReference type="ARBA" id="ARBA00043691"/>
    </source>
</evidence>
<dbReference type="EMBL" id="LZMZ01000038">
    <property type="protein sequence ID" value="OBX75451.1"/>
    <property type="molecule type" value="Genomic_DNA"/>
</dbReference>
<dbReference type="Proteomes" id="UP000092508">
    <property type="component" value="Unassembled WGS sequence"/>
</dbReference>
<evidence type="ECO:0000256" key="1">
    <source>
        <dbReference type="ARBA" id="ARBA00004370"/>
    </source>
</evidence>
<dbReference type="Gene3D" id="3.40.50.1240">
    <property type="entry name" value="Phosphoglycerate mutase-like"/>
    <property type="match status" value="1"/>
</dbReference>
<feature type="chain" id="PRO_5008612243" description="Multiple inositol polyphosphate phosphatase 1" evidence="15">
    <location>
        <begin position="22"/>
        <end position="548"/>
    </location>
</feature>
<evidence type="ECO:0000256" key="7">
    <source>
        <dbReference type="ARBA" id="ARBA00022801"/>
    </source>
</evidence>
<comment type="catalytic activity">
    <reaction evidence="10">
        <text>1D-myo-inositol 1,2,5,6-tetrakisphosphate + H2O = 1D-myo-inositol 1,2,6-trisphosphate + phosphate</text>
        <dbReference type="Rhea" id="RHEA:77119"/>
        <dbReference type="ChEBI" id="CHEBI:15377"/>
        <dbReference type="ChEBI" id="CHEBI:43474"/>
        <dbReference type="ChEBI" id="CHEBI:195535"/>
        <dbReference type="ChEBI" id="CHEBI:195537"/>
        <dbReference type="EC" id="3.1.3.62"/>
    </reaction>
    <physiologicalReaction direction="left-to-right" evidence="10">
        <dbReference type="Rhea" id="RHEA:77120"/>
    </physiologicalReaction>
</comment>
<protein>
    <recommendedName>
        <fullName evidence="5">Multiple inositol polyphosphate phosphatase 1</fullName>
        <ecNumber evidence="4">3.1.3.62</ecNumber>
        <ecNumber evidence="3">3.1.3.80</ecNumber>
    </recommendedName>
    <alternativeName>
        <fullName evidence="9">2,3-bisphosphoglycerate 3-phosphatase</fullName>
    </alternativeName>
</protein>
<organism evidence="16 17">
    <name type="scientific">Faucicola atlantae</name>
    <dbReference type="NCBI Taxonomy" id="34059"/>
    <lineage>
        <taxon>Bacteria</taxon>
        <taxon>Pseudomonadati</taxon>
        <taxon>Pseudomonadota</taxon>
        <taxon>Gammaproteobacteria</taxon>
        <taxon>Moraxellales</taxon>
        <taxon>Moraxellaceae</taxon>
        <taxon>Faucicola</taxon>
    </lineage>
</organism>
<evidence type="ECO:0000256" key="13">
    <source>
        <dbReference type="ARBA" id="ARBA00043832"/>
    </source>
</evidence>
<dbReference type="GO" id="GO:0016020">
    <property type="term" value="C:membrane"/>
    <property type="evidence" value="ECO:0007669"/>
    <property type="project" value="UniProtKB-SubCell"/>
</dbReference>
<evidence type="ECO:0000256" key="9">
    <source>
        <dbReference type="ARBA" id="ARBA00031642"/>
    </source>
</evidence>
<dbReference type="InterPro" id="IPR000560">
    <property type="entry name" value="His_Pase_clade-2"/>
</dbReference>
<comment type="similarity">
    <text evidence="2">Belongs to the histidine acid phosphatase family. MINPP1 subfamily.</text>
</comment>
<evidence type="ECO:0000256" key="11">
    <source>
        <dbReference type="ARBA" id="ARBA00043671"/>
    </source>
</evidence>
<dbReference type="PANTHER" id="PTHR20963">
    <property type="entry name" value="MULTIPLE INOSITOL POLYPHOSPHATE PHOSPHATASE-RELATED"/>
    <property type="match status" value="1"/>
</dbReference>
<dbReference type="EC" id="3.1.3.80" evidence="3"/>
<dbReference type="SUPFAM" id="SSF53254">
    <property type="entry name" value="Phosphoglycerate mutase-like"/>
    <property type="match status" value="1"/>
</dbReference>
<feature type="signal peptide" evidence="15">
    <location>
        <begin position="1"/>
        <end position="21"/>
    </location>
</feature>
<comment type="catalytic activity">
    <reaction evidence="11">
        <text>1D-myo-inositol 1,2,4,5,6-pentakisphosphate + H2O = 1D-myo-inositol 1,2,5,6-tetrakisphosphate + phosphate</text>
        <dbReference type="Rhea" id="RHEA:77115"/>
        <dbReference type="ChEBI" id="CHEBI:15377"/>
        <dbReference type="ChEBI" id="CHEBI:43474"/>
        <dbReference type="ChEBI" id="CHEBI:57798"/>
        <dbReference type="ChEBI" id="CHEBI:195535"/>
        <dbReference type="EC" id="3.1.3.62"/>
    </reaction>
    <physiologicalReaction direction="left-to-right" evidence="11">
        <dbReference type="Rhea" id="RHEA:77116"/>
    </physiologicalReaction>
</comment>
<evidence type="ECO:0000256" key="5">
    <source>
        <dbReference type="ARBA" id="ARBA00018097"/>
    </source>
</evidence>
<evidence type="ECO:0000256" key="8">
    <source>
        <dbReference type="ARBA" id="ARBA00023136"/>
    </source>
</evidence>
<dbReference type="Pfam" id="PF00328">
    <property type="entry name" value="His_Phos_2"/>
    <property type="match status" value="1"/>
</dbReference>
<name>A0A1B8Q9Q4_9GAMM</name>
<gene>
    <name evidence="16" type="ORF">A9308_09725</name>
</gene>
<dbReference type="EC" id="3.1.3.62" evidence="4"/>
<feature type="region of interest" description="Disordered" evidence="14">
    <location>
        <begin position="33"/>
        <end position="53"/>
    </location>
</feature>
<evidence type="ECO:0000256" key="3">
    <source>
        <dbReference type="ARBA" id="ARBA00012976"/>
    </source>
</evidence>
<evidence type="ECO:0000256" key="15">
    <source>
        <dbReference type="SAM" id="SignalP"/>
    </source>
</evidence>
<comment type="caution">
    <text evidence="16">The sequence shown here is derived from an EMBL/GenBank/DDBJ whole genome shotgun (WGS) entry which is preliminary data.</text>
</comment>
<dbReference type="STRING" id="34059.A9308_09725"/>
<evidence type="ECO:0000256" key="4">
    <source>
        <dbReference type="ARBA" id="ARBA00013040"/>
    </source>
</evidence>
<keyword evidence="7" id="KW-0378">Hydrolase</keyword>
<keyword evidence="8" id="KW-0472">Membrane</keyword>
<comment type="catalytic activity">
    <reaction evidence="12">
        <text>1D-myo-inositol hexakisphosphate + H2O = 1D-myo-inositol 1,2,4,5,6-pentakisphosphate + phosphate</text>
        <dbReference type="Rhea" id="RHEA:16989"/>
        <dbReference type="ChEBI" id="CHEBI:15377"/>
        <dbReference type="ChEBI" id="CHEBI:43474"/>
        <dbReference type="ChEBI" id="CHEBI:57798"/>
        <dbReference type="ChEBI" id="CHEBI:58130"/>
        <dbReference type="EC" id="3.1.3.62"/>
    </reaction>
    <physiologicalReaction direction="left-to-right" evidence="12">
        <dbReference type="Rhea" id="RHEA:16990"/>
    </physiologicalReaction>
</comment>
<evidence type="ECO:0000256" key="10">
    <source>
        <dbReference type="ARBA" id="ARBA00043668"/>
    </source>
</evidence>
<dbReference type="InterPro" id="IPR029033">
    <property type="entry name" value="His_PPase_superfam"/>
</dbReference>
<comment type="subcellular location">
    <subcellularLocation>
        <location evidence="1">Membrane</location>
    </subcellularLocation>
</comment>
<dbReference type="AlphaFoldDB" id="A0A1B8Q9Q4"/>
<dbReference type="PROSITE" id="PS51257">
    <property type="entry name" value="PROKAR_LIPOPROTEIN"/>
    <property type="match status" value="1"/>
</dbReference>
<evidence type="ECO:0000256" key="2">
    <source>
        <dbReference type="ARBA" id="ARBA00008422"/>
    </source>
</evidence>
<keyword evidence="6 15" id="KW-0732">Signal</keyword>
<comment type="catalytic activity">
    <reaction evidence="13">
        <text>(2R)-2,3-bisphosphoglycerate + H2O = (2R)-2-phosphoglycerate + phosphate</text>
        <dbReference type="Rhea" id="RHEA:27381"/>
        <dbReference type="ChEBI" id="CHEBI:15377"/>
        <dbReference type="ChEBI" id="CHEBI:43474"/>
        <dbReference type="ChEBI" id="CHEBI:58248"/>
        <dbReference type="ChEBI" id="CHEBI:58289"/>
        <dbReference type="EC" id="3.1.3.80"/>
    </reaction>
    <physiologicalReaction direction="left-to-right" evidence="13">
        <dbReference type="Rhea" id="RHEA:27382"/>
    </physiologicalReaction>
</comment>
<proteinExistence type="inferred from homology"/>
<accession>A0A1B8Q9Q4</accession>
<sequence length="548" mass="60637">MMKLRFLTLALVGVLSLAACNDDDNDTKIVAVNSPTQPTTPSVTPTQPNTQPTTPTVIETYYQTKTPYQAPKDIANLPAAPTGYVPVYTQLLARHGSRGLSSIKYDLVVYRMWQQAKADGALTELGEKLGDDVLAIMQANFFLGQNVDGVSFDAKKGGYGNETQVGINEHTELAKRLLSRLPTLWQDAAAHNRRISVMSSGQDRAVDSAYFFAKSLQTHAPMLANLVYYPPAPMTKTQQPDGVNRYQLYFHKLEDKLDGVEATSPLYPTFVESKNYQTYKKKDADLANTQAQLAADSRLNAAGRAVLEQLFSKTFVDKIADGTYQFANDGSMTFADANGKELTLSGDGKTKIDSLASGGQMLYELYSIAPAMMKETNGVDFLAYMPPAQAKIFAEYNDASDFYDKGPGFTDKKQITSKMAQHLQDEFFASLDNVVKGDTREAARLRFAHAEIVIPFATLLGVNGTTVTQPTSTLYNYSNNPWRGINISPMAANVQWDLYKNGTAYAVRMLYNEKPTAFKPACDYAKLTTDSNFYDYTKLRQCYGYQSF</sequence>